<evidence type="ECO:0000313" key="1">
    <source>
        <dbReference type="EMBL" id="BES82167.1"/>
    </source>
</evidence>
<dbReference type="GeneID" id="89289742"/>
<name>A0ABN6ZPL1_9CREN</name>
<dbReference type="RefSeq" id="WP_338249227.1">
    <property type="nucleotide sequence ID" value="NZ_AP028907.1"/>
</dbReference>
<accession>A0ABN6ZPL1</accession>
<gene>
    <name evidence="1" type="ORF">PABY_17340</name>
</gene>
<evidence type="ECO:0000313" key="2">
    <source>
        <dbReference type="Proteomes" id="UP001341135"/>
    </source>
</evidence>
<dbReference type="EMBL" id="AP028907">
    <property type="protein sequence ID" value="BES82167.1"/>
    <property type="molecule type" value="Genomic_DNA"/>
</dbReference>
<organism evidence="1 2">
    <name type="scientific">Pyrodictium abyssi</name>
    <dbReference type="NCBI Taxonomy" id="54256"/>
    <lineage>
        <taxon>Archaea</taxon>
        <taxon>Thermoproteota</taxon>
        <taxon>Thermoprotei</taxon>
        <taxon>Desulfurococcales</taxon>
        <taxon>Pyrodictiaceae</taxon>
        <taxon>Pyrodictium</taxon>
    </lineage>
</organism>
<sequence length="73" mass="8204">MQHNIVLYTPSVDQSIERLVERLQRLGYRVELRRTADTGAPALEGPFGIVRGSKNISIVVRQLELLGRQSQSS</sequence>
<protein>
    <submittedName>
        <fullName evidence="1">Uncharacterized protein</fullName>
    </submittedName>
</protein>
<keyword evidence="2" id="KW-1185">Reference proteome</keyword>
<dbReference type="Proteomes" id="UP001341135">
    <property type="component" value="Chromosome"/>
</dbReference>
<proteinExistence type="predicted"/>
<reference evidence="1 2" key="1">
    <citation type="submission" date="2023-09" db="EMBL/GenBank/DDBJ databases">
        <title>Pyrofollis japonicus gen. nov. sp. nov., a novel member of the family Pyrodictiaceae isolated from the Iheya North hydrothermal field.</title>
        <authorList>
            <person name="Miyazaki U."/>
            <person name="Sanari M."/>
            <person name="Tame A."/>
            <person name="Kitajima M."/>
            <person name="Okamoto A."/>
            <person name="Sawayama S."/>
            <person name="Miyazaki J."/>
            <person name="Takai K."/>
            <person name="Nakagawa S."/>
        </authorList>
    </citation>
    <scope>NUCLEOTIDE SEQUENCE [LARGE SCALE GENOMIC DNA]</scope>
    <source>
        <strain evidence="1 2">AV2</strain>
    </source>
</reference>